<evidence type="ECO:0000313" key="3">
    <source>
        <dbReference type="Proteomes" id="UP001305702"/>
    </source>
</evidence>
<name>A0AA96L8H4_9BACL</name>
<feature type="transmembrane region" description="Helical" evidence="1">
    <location>
        <begin position="132"/>
        <end position="156"/>
    </location>
</feature>
<dbReference type="AlphaFoldDB" id="A0AA96L8H4"/>
<dbReference type="KEGG" id="paun:MJA45_15355"/>
<feature type="transmembrane region" description="Helical" evidence="1">
    <location>
        <begin position="202"/>
        <end position="224"/>
    </location>
</feature>
<reference evidence="2 3" key="1">
    <citation type="submission" date="2022-02" db="EMBL/GenBank/DDBJ databases">
        <title>Paenibacillus sp. MBLB1776 Whole Genome Shotgun Sequencing.</title>
        <authorList>
            <person name="Hwang C.Y."/>
            <person name="Cho E.-S."/>
            <person name="Seo M.-J."/>
        </authorList>
    </citation>
    <scope>NUCLEOTIDE SEQUENCE [LARGE SCALE GENOMIC DNA]</scope>
    <source>
        <strain evidence="2 3">MBLB1776</strain>
    </source>
</reference>
<dbReference type="RefSeq" id="WP_315602791.1">
    <property type="nucleotide sequence ID" value="NZ_CP130318.1"/>
</dbReference>
<keyword evidence="3" id="KW-1185">Reference proteome</keyword>
<protein>
    <submittedName>
        <fullName evidence="2">Uncharacterized protein</fullName>
    </submittedName>
</protein>
<sequence>MKQEPISNTMPSGQGRQAWIEGWWREEKLLIVAGLLGFILAGLCAIWVLLFGGEVAPGGNVSKAVSFNAALGLFLLSTAMILPFSPLGRRSKQGFRLVYTALALYSYGAETIQNVRGVNPRFVRDGSGWDQAVGAGFALVAMLLVVFYVALAISYFRRKAFRKGVGMILAIRYAMAAVILSFAAGIWISVNQGRYTGEQGNIIWLHGLGFHALQALPFAAWLAGRVREPFRTSGKWIHLAGITYLLGLDLIAVQTINGAPVLEWSAFPLAACVCFAVSLGIGALLLVKAYRTNGAARAA</sequence>
<keyword evidence="1" id="KW-0812">Transmembrane</keyword>
<organism evidence="2 3">
    <name type="scientific">Paenibacillus aurantius</name>
    <dbReference type="NCBI Taxonomy" id="2918900"/>
    <lineage>
        <taxon>Bacteria</taxon>
        <taxon>Bacillati</taxon>
        <taxon>Bacillota</taxon>
        <taxon>Bacilli</taxon>
        <taxon>Bacillales</taxon>
        <taxon>Paenibacillaceae</taxon>
        <taxon>Paenibacillus</taxon>
    </lineage>
</organism>
<gene>
    <name evidence="2" type="ORF">MJA45_15355</name>
</gene>
<keyword evidence="1" id="KW-1133">Transmembrane helix</keyword>
<feature type="transmembrane region" description="Helical" evidence="1">
    <location>
        <begin position="266"/>
        <end position="287"/>
    </location>
</feature>
<feature type="transmembrane region" description="Helical" evidence="1">
    <location>
        <begin position="94"/>
        <end position="112"/>
    </location>
</feature>
<feature type="transmembrane region" description="Helical" evidence="1">
    <location>
        <begin position="168"/>
        <end position="190"/>
    </location>
</feature>
<evidence type="ECO:0000313" key="2">
    <source>
        <dbReference type="EMBL" id="WNQ09024.1"/>
    </source>
</evidence>
<accession>A0AA96L8H4</accession>
<dbReference type="EMBL" id="CP130318">
    <property type="protein sequence ID" value="WNQ09024.1"/>
    <property type="molecule type" value="Genomic_DNA"/>
</dbReference>
<keyword evidence="1" id="KW-0472">Membrane</keyword>
<feature type="transmembrane region" description="Helical" evidence="1">
    <location>
        <begin position="236"/>
        <end position="254"/>
    </location>
</feature>
<evidence type="ECO:0000256" key="1">
    <source>
        <dbReference type="SAM" id="Phobius"/>
    </source>
</evidence>
<dbReference type="Proteomes" id="UP001305702">
    <property type="component" value="Chromosome"/>
</dbReference>
<feature type="transmembrane region" description="Helical" evidence="1">
    <location>
        <begin position="29"/>
        <end position="52"/>
    </location>
</feature>
<feature type="transmembrane region" description="Helical" evidence="1">
    <location>
        <begin position="64"/>
        <end position="82"/>
    </location>
</feature>
<proteinExistence type="predicted"/>